<proteinExistence type="predicted"/>
<evidence type="ECO:0000313" key="3">
    <source>
        <dbReference type="Proteomes" id="UP000483820"/>
    </source>
</evidence>
<gene>
    <name evidence="2" type="ORF">GCK72_018134</name>
</gene>
<evidence type="ECO:0000313" key="2">
    <source>
        <dbReference type="EMBL" id="KAF1751580.1"/>
    </source>
</evidence>
<dbReference type="Pfam" id="PF10328">
    <property type="entry name" value="7TM_GPCR_Srx"/>
    <property type="match status" value="1"/>
</dbReference>
<dbReference type="CTD" id="78776632"/>
<comment type="caution">
    <text evidence="2">The sequence shown here is derived from an EMBL/GenBank/DDBJ whole genome shotgun (WGS) entry which is preliminary data.</text>
</comment>
<feature type="domain" description="7TM GPCR serpentine receptor class x (Srx)" evidence="1">
    <location>
        <begin position="1"/>
        <end position="57"/>
    </location>
</feature>
<organism evidence="2 3">
    <name type="scientific">Caenorhabditis remanei</name>
    <name type="common">Caenorhabditis vulgaris</name>
    <dbReference type="NCBI Taxonomy" id="31234"/>
    <lineage>
        <taxon>Eukaryota</taxon>
        <taxon>Metazoa</taxon>
        <taxon>Ecdysozoa</taxon>
        <taxon>Nematoda</taxon>
        <taxon>Chromadorea</taxon>
        <taxon>Rhabditida</taxon>
        <taxon>Rhabditina</taxon>
        <taxon>Rhabditomorpha</taxon>
        <taxon>Rhabditoidea</taxon>
        <taxon>Rhabditidae</taxon>
        <taxon>Peloderinae</taxon>
        <taxon>Caenorhabditis</taxon>
    </lineage>
</organism>
<dbReference type="Proteomes" id="UP000483820">
    <property type="component" value="Chromosome V"/>
</dbReference>
<evidence type="ECO:0000259" key="1">
    <source>
        <dbReference type="Pfam" id="PF10328"/>
    </source>
</evidence>
<dbReference type="InterPro" id="IPR019430">
    <property type="entry name" value="7TM_GPCR_serpentine_rcpt_Srx"/>
</dbReference>
<protein>
    <recommendedName>
        <fullName evidence="1">7TM GPCR serpentine receptor class x (Srx) domain-containing protein</fullName>
    </recommendedName>
</protein>
<dbReference type="AlphaFoldDB" id="A0A6A5G997"/>
<dbReference type="GeneID" id="78776632"/>
<name>A0A6A5G997_CAERE</name>
<dbReference type="KEGG" id="crq:GCK72_018134"/>
<dbReference type="EMBL" id="WUAV01000005">
    <property type="protein sequence ID" value="KAF1751580.1"/>
    <property type="molecule type" value="Genomic_DNA"/>
</dbReference>
<reference evidence="2 3" key="1">
    <citation type="submission" date="2019-12" db="EMBL/GenBank/DDBJ databases">
        <title>Chromosome-level assembly of the Caenorhabditis remanei genome.</title>
        <authorList>
            <person name="Teterina A.A."/>
            <person name="Willis J.H."/>
            <person name="Phillips P.C."/>
        </authorList>
    </citation>
    <scope>NUCLEOTIDE SEQUENCE [LARGE SCALE GENOMIC DNA]</scope>
    <source>
        <strain evidence="2 3">PX506</strain>
        <tissue evidence="2">Whole organism</tissue>
    </source>
</reference>
<dbReference type="RefSeq" id="XP_053581323.1">
    <property type="nucleotide sequence ID" value="XM_053732410.1"/>
</dbReference>
<dbReference type="PANTHER" id="PTHR23013:SF32">
    <property type="entry name" value="7TM GPCR SERPENTINE RECEPTOR CLASS X (SRX) DOMAIN-CONTAINING PROTEIN"/>
    <property type="match status" value="1"/>
</dbReference>
<accession>A0A6A5G997</accession>
<sequence length="97" mass="11240">MKLFLQTVLQDVLFFIDNFSTFFASQLIDHRFWQFICCTFVWQTLHVIDGFIMIMFNDRFSVLKSAFFPSSSVPVSSVMESSSSRTQPRRQVIAAVA</sequence>
<dbReference type="PANTHER" id="PTHR23013">
    <property type="entry name" value="SERPENTINE RECEPTOR"/>
    <property type="match status" value="1"/>
</dbReference>